<sequence>MAESRVRTISRRSGDCLMTRFLLLAAGALALGGCSAAGPRPSAASAPVNAGEDRPAPDTMRWLYGSGEAAAASIQTWRQIADHAIAVARRPGIPQSVPQGLPDAAGGIGTPSCETDDGGIKPLAAVFDVDETVLLNTGYEYWQALSGKPFDPAEWAQWSEQGAGIAQPVPGAVTGLRRLRDAGITVIFNTNRNTQNAAGTVAALEAAGAGPAVHLETLFLRGDDAMGGRKDGRRARIAQSYCVIAMAGDNLGDFADVFNADESAIAARRAMVARGTYAQLWGNGWFLMPNPVYGAWQEGTLDEVFPPDARWQPAASDIAQ</sequence>
<dbReference type="InterPro" id="IPR023214">
    <property type="entry name" value="HAD_sf"/>
</dbReference>
<dbReference type="Pfam" id="PF03767">
    <property type="entry name" value="Acid_phosphat_B"/>
    <property type="match status" value="1"/>
</dbReference>
<evidence type="ECO:0000256" key="2">
    <source>
        <dbReference type="SAM" id="SignalP"/>
    </source>
</evidence>
<dbReference type="AlphaFoldDB" id="A0A6I4U862"/>
<dbReference type="EMBL" id="WTYG01000001">
    <property type="protein sequence ID" value="MXP35092.1"/>
    <property type="molecule type" value="Genomic_DNA"/>
</dbReference>
<comment type="caution">
    <text evidence="3">The sequence shown here is derived from an EMBL/GenBank/DDBJ whole genome shotgun (WGS) entry which is preliminary data.</text>
</comment>
<reference evidence="3 4" key="1">
    <citation type="submission" date="2019-12" db="EMBL/GenBank/DDBJ databases">
        <title>Genomic-based taxomic classification of the family Erythrobacteraceae.</title>
        <authorList>
            <person name="Xu L."/>
        </authorList>
    </citation>
    <scope>NUCLEOTIDE SEQUENCE [LARGE SCALE GENOMIC DNA]</scope>
    <source>
        <strain evidence="3 4">CGMCC 1.8703</strain>
    </source>
</reference>
<dbReference type="InterPro" id="IPR006423">
    <property type="entry name" value="Lipo_e_P4"/>
</dbReference>
<proteinExistence type="predicted"/>
<organism evidence="3 4">
    <name type="scientific">Qipengyuania citrea</name>
    <dbReference type="NCBI Taxonomy" id="225971"/>
    <lineage>
        <taxon>Bacteria</taxon>
        <taxon>Pseudomonadati</taxon>
        <taxon>Pseudomonadota</taxon>
        <taxon>Alphaproteobacteria</taxon>
        <taxon>Sphingomonadales</taxon>
        <taxon>Erythrobacteraceae</taxon>
        <taxon>Qipengyuania</taxon>
    </lineage>
</organism>
<dbReference type="Gene3D" id="3.40.50.1000">
    <property type="entry name" value="HAD superfamily/HAD-like"/>
    <property type="match status" value="1"/>
</dbReference>
<dbReference type="SFLD" id="SFLDS00003">
    <property type="entry name" value="Haloacid_Dehalogenase"/>
    <property type="match status" value="1"/>
</dbReference>
<dbReference type="PANTHER" id="PTHR31284">
    <property type="entry name" value="ACID PHOSPHATASE-LIKE PROTEIN"/>
    <property type="match status" value="1"/>
</dbReference>
<dbReference type="PROSITE" id="PS51257">
    <property type="entry name" value="PROKAR_LIPOPROTEIN"/>
    <property type="match status" value="1"/>
</dbReference>
<name>A0A6I4U862_9SPHN</name>
<protein>
    <submittedName>
        <fullName evidence="3">Acid phosphatase</fullName>
    </submittedName>
</protein>
<feature type="chain" id="PRO_5026150064" evidence="2">
    <location>
        <begin position="37"/>
        <end position="320"/>
    </location>
</feature>
<evidence type="ECO:0000256" key="1">
    <source>
        <dbReference type="ARBA" id="ARBA00022729"/>
    </source>
</evidence>
<feature type="signal peptide" evidence="2">
    <location>
        <begin position="1"/>
        <end position="36"/>
    </location>
</feature>
<gene>
    <name evidence="3" type="ORF">GRI55_04815</name>
</gene>
<keyword evidence="1 2" id="KW-0732">Signal</keyword>
<evidence type="ECO:0000313" key="4">
    <source>
        <dbReference type="Proteomes" id="UP000439914"/>
    </source>
</evidence>
<dbReference type="GO" id="GO:0009279">
    <property type="term" value="C:cell outer membrane"/>
    <property type="evidence" value="ECO:0007669"/>
    <property type="project" value="InterPro"/>
</dbReference>
<dbReference type="PANTHER" id="PTHR31284:SF10">
    <property type="entry name" value="ACID PHOSPHATASE-LIKE PROTEIN"/>
    <property type="match status" value="1"/>
</dbReference>
<accession>A0A6I4U862</accession>
<evidence type="ECO:0000313" key="3">
    <source>
        <dbReference type="EMBL" id="MXP35092.1"/>
    </source>
</evidence>
<dbReference type="Proteomes" id="UP000439914">
    <property type="component" value="Unassembled WGS sequence"/>
</dbReference>
<dbReference type="InterPro" id="IPR005519">
    <property type="entry name" value="Acid_phosphat_B-like"/>
</dbReference>
<dbReference type="SFLD" id="SFLDG01125">
    <property type="entry name" value="C1.1:_Acid_Phosphatase_Like"/>
    <property type="match status" value="1"/>
</dbReference>
<dbReference type="InterPro" id="IPR036412">
    <property type="entry name" value="HAD-like_sf"/>
</dbReference>
<dbReference type="SUPFAM" id="SSF56784">
    <property type="entry name" value="HAD-like"/>
    <property type="match status" value="1"/>
</dbReference>